<feature type="transmembrane region" description="Helical" evidence="8">
    <location>
        <begin position="276"/>
        <end position="298"/>
    </location>
</feature>
<dbReference type="AlphaFoldDB" id="A0A7K3LNX5"/>
<evidence type="ECO:0000256" key="1">
    <source>
        <dbReference type="ARBA" id="ARBA00004651"/>
    </source>
</evidence>
<feature type="transmembrane region" description="Helical" evidence="8">
    <location>
        <begin position="220"/>
        <end position="241"/>
    </location>
</feature>
<name>A0A7K3LNX5_9ACTN</name>
<dbReference type="InterPro" id="IPR050297">
    <property type="entry name" value="LipidA_mod_glycosyltrf_83"/>
</dbReference>
<evidence type="ECO:0000256" key="3">
    <source>
        <dbReference type="ARBA" id="ARBA00022676"/>
    </source>
</evidence>
<evidence type="ECO:0000313" key="11">
    <source>
        <dbReference type="Proteomes" id="UP000466307"/>
    </source>
</evidence>
<keyword evidence="6 8" id="KW-1133">Transmembrane helix</keyword>
<keyword evidence="7 8" id="KW-0472">Membrane</keyword>
<comment type="subcellular location">
    <subcellularLocation>
        <location evidence="1">Cell membrane</location>
        <topology evidence="1">Multi-pass membrane protein</topology>
    </subcellularLocation>
</comment>
<keyword evidence="11" id="KW-1185">Reference proteome</keyword>
<accession>A0A7K3LNX5</accession>
<feature type="domain" description="Glycosyltransferase RgtA/B/C/D-like" evidence="9">
    <location>
        <begin position="86"/>
        <end position="226"/>
    </location>
</feature>
<feature type="transmembrane region" description="Helical" evidence="8">
    <location>
        <begin position="333"/>
        <end position="353"/>
    </location>
</feature>
<dbReference type="GO" id="GO:0005886">
    <property type="term" value="C:plasma membrane"/>
    <property type="evidence" value="ECO:0007669"/>
    <property type="project" value="UniProtKB-SubCell"/>
</dbReference>
<dbReference type="Proteomes" id="UP000466307">
    <property type="component" value="Unassembled WGS sequence"/>
</dbReference>
<feature type="transmembrane region" description="Helical" evidence="8">
    <location>
        <begin position="178"/>
        <end position="199"/>
    </location>
</feature>
<dbReference type="PANTHER" id="PTHR33908">
    <property type="entry name" value="MANNOSYLTRANSFERASE YKCB-RELATED"/>
    <property type="match status" value="1"/>
</dbReference>
<sequence length="558" mass="61056">MTRRRRIVLFAALWLLYLAVGLYLALVAHFYFGDALSRVQSAQSVLFSRNPHLAAIGFIFTPLTVIVQLPLTALTPWIPEMTTAAVSAVIMSSVFMTAAVVQVAGIARDRGLNRTVSTLAVACFALNPMVVLYAANGMSEAPYLFFIALASRRLMRWVDTDDVHDLTVAGVALAFSYLTRYDGGAAVLAAGGLVAWVTYRRDRRAPALRRDRMWRTALDVVLVVSPAALAFVGWAFAGWLITGDAFAQFTSEYGNAAIIEQSGGSGSSGTAEALRFSMIELAILAPLLPLLTVVVIALRLRWRRVYPLLPALLMIGAVLAFQVISYMRGSTFGFLRFYMTVVLLAAVVAVMSVPARRHPPVRRPGPHAVTSPLRPRRRTRTRTVVAASTAVVVMAVSVPVTAYGMTSPKYAPQEFAVGSVVWPRPDSVSEKYLDERKIVRSFSTERDLARYLDRLGLPEGSVLVDTVYGFAVVVQSTHPKQFVIPSDSDFTAVLNDPVDHGVQFMLTVPRSGRGESDALNQRYPTLYENGAQISVLALIARNQGADLPDWRIYRVIGT</sequence>
<feature type="transmembrane region" description="Helical" evidence="8">
    <location>
        <begin position="384"/>
        <end position="405"/>
    </location>
</feature>
<evidence type="ECO:0000256" key="7">
    <source>
        <dbReference type="ARBA" id="ARBA00023136"/>
    </source>
</evidence>
<comment type="caution">
    <text evidence="10">The sequence shown here is derived from an EMBL/GenBank/DDBJ whole genome shotgun (WGS) entry which is preliminary data.</text>
</comment>
<feature type="transmembrane region" description="Helical" evidence="8">
    <location>
        <begin position="7"/>
        <end position="32"/>
    </location>
</feature>
<keyword evidence="2" id="KW-1003">Cell membrane</keyword>
<evidence type="ECO:0000256" key="2">
    <source>
        <dbReference type="ARBA" id="ARBA00022475"/>
    </source>
</evidence>
<organism evidence="10 11">
    <name type="scientific">Gordonia desulfuricans</name>
    <dbReference type="NCBI Taxonomy" id="89051"/>
    <lineage>
        <taxon>Bacteria</taxon>
        <taxon>Bacillati</taxon>
        <taxon>Actinomycetota</taxon>
        <taxon>Actinomycetes</taxon>
        <taxon>Mycobacteriales</taxon>
        <taxon>Gordoniaceae</taxon>
        <taxon>Gordonia</taxon>
    </lineage>
</organism>
<dbReference type="EMBL" id="JAADZU010000027">
    <property type="protein sequence ID" value="NDK89942.1"/>
    <property type="molecule type" value="Genomic_DNA"/>
</dbReference>
<protein>
    <submittedName>
        <fullName evidence="10">Glycosyltransferase family 39 protein</fullName>
    </submittedName>
</protein>
<dbReference type="GO" id="GO:0016763">
    <property type="term" value="F:pentosyltransferase activity"/>
    <property type="evidence" value="ECO:0007669"/>
    <property type="project" value="TreeGrafter"/>
</dbReference>
<keyword evidence="4 10" id="KW-0808">Transferase</keyword>
<feature type="transmembrane region" description="Helical" evidence="8">
    <location>
        <begin position="83"/>
        <end position="104"/>
    </location>
</feature>
<evidence type="ECO:0000313" key="10">
    <source>
        <dbReference type="EMBL" id="NDK89942.1"/>
    </source>
</evidence>
<feature type="transmembrane region" description="Helical" evidence="8">
    <location>
        <begin position="116"/>
        <end position="134"/>
    </location>
</feature>
<evidence type="ECO:0000256" key="5">
    <source>
        <dbReference type="ARBA" id="ARBA00022692"/>
    </source>
</evidence>
<dbReference type="PANTHER" id="PTHR33908:SF11">
    <property type="entry name" value="MEMBRANE PROTEIN"/>
    <property type="match status" value="1"/>
</dbReference>
<dbReference type="GO" id="GO:0009103">
    <property type="term" value="P:lipopolysaccharide biosynthetic process"/>
    <property type="evidence" value="ECO:0007669"/>
    <property type="project" value="UniProtKB-ARBA"/>
</dbReference>
<feature type="transmembrane region" description="Helical" evidence="8">
    <location>
        <begin position="52"/>
        <end position="71"/>
    </location>
</feature>
<dbReference type="InterPro" id="IPR038731">
    <property type="entry name" value="RgtA/B/C-like"/>
</dbReference>
<reference evidence="10 11" key="1">
    <citation type="submission" date="2020-01" db="EMBL/GenBank/DDBJ databases">
        <title>Investigation of new actinobacteria for the biodesulphurisation of diesel fuel.</title>
        <authorList>
            <person name="Athi Narayanan S.M."/>
        </authorList>
    </citation>
    <scope>NUCLEOTIDE SEQUENCE [LARGE SCALE GENOMIC DNA]</scope>
    <source>
        <strain evidence="10 11">213E</strain>
    </source>
</reference>
<evidence type="ECO:0000256" key="6">
    <source>
        <dbReference type="ARBA" id="ARBA00022989"/>
    </source>
</evidence>
<evidence type="ECO:0000256" key="8">
    <source>
        <dbReference type="SAM" id="Phobius"/>
    </source>
</evidence>
<gene>
    <name evidence="10" type="ORF">GYA93_10170</name>
</gene>
<keyword evidence="3" id="KW-0328">Glycosyltransferase</keyword>
<feature type="transmembrane region" description="Helical" evidence="8">
    <location>
        <begin position="305"/>
        <end position="327"/>
    </location>
</feature>
<proteinExistence type="predicted"/>
<keyword evidence="5 8" id="KW-0812">Transmembrane</keyword>
<evidence type="ECO:0000256" key="4">
    <source>
        <dbReference type="ARBA" id="ARBA00022679"/>
    </source>
</evidence>
<dbReference type="Pfam" id="PF13231">
    <property type="entry name" value="PMT_2"/>
    <property type="match status" value="1"/>
</dbReference>
<evidence type="ECO:0000259" key="9">
    <source>
        <dbReference type="Pfam" id="PF13231"/>
    </source>
</evidence>
<dbReference type="RefSeq" id="WP_059035624.1">
    <property type="nucleotide sequence ID" value="NZ_JAADZU010000027.1"/>
</dbReference>